<accession>T1AIQ9</accession>
<feature type="domain" description="DNA polymerase beta thumb" evidence="5">
    <location>
        <begin position="156"/>
        <end position="186"/>
    </location>
</feature>
<dbReference type="GO" id="GO:0003677">
    <property type="term" value="F:DNA binding"/>
    <property type="evidence" value="ECO:0007669"/>
    <property type="project" value="InterPro"/>
</dbReference>
<sequence length="186" mass="19920">MGPARVRALVSSLHVASRADLARALAAGRVGELRGFGPVLRAKLERELAVKPDDTPHRLPLSVAAEYAEPLRRYLAAVGGVERVEIAGSYRRGRDTVGDLDVLLSAPPGTEPIAALEQYPDVREVTASGATKAAGILRNGLGLDVRVVPPESFGAALQYFTGSKQHGIHVRRRAQERGLKLNEYGL</sequence>
<dbReference type="PANTHER" id="PTHR11276">
    <property type="entry name" value="DNA POLYMERASE TYPE-X FAMILY MEMBER"/>
    <property type="match status" value="1"/>
</dbReference>
<organism evidence="7">
    <name type="scientific">mine drainage metagenome</name>
    <dbReference type="NCBI Taxonomy" id="410659"/>
    <lineage>
        <taxon>unclassified sequences</taxon>
        <taxon>metagenomes</taxon>
        <taxon>ecological metagenomes</taxon>
    </lineage>
</organism>
<proteinExistence type="predicted"/>
<reference evidence="7" key="2">
    <citation type="journal article" date="2014" name="ISME J.">
        <title>Microbial stratification in low pH oxic and suboxic macroscopic growths along an acid mine drainage.</title>
        <authorList>
            <person name="Mendez-Garcia C."/>
            <person name="Mesa V."/>
            <person name="Sprenger R.R."/>
            <person name="Richter M."/>
            <person name="Diez M.S."/>
            <person name="Solano J."/>
            <person name="Bargiela R."/>
            <person name="Golyshina O.V."/>
            <person name="Manteca A."/>
            <person name="Ramos J.L."/>
            <person name="Gallego J.R."/>
            <person name="Llorente I."/>
            <person name="Martins Dos Santos V.A."/>
            <person name="Jensen O.N."/>
            <person name="Pelaez A.I."/>
            <person name="Sanchez J."/>
            <person name="Ferrer M."/>
        </authorList>
    </citation>
    <scope>NUCLEOTIDE SEQUENCE</scope>
</reference>
<reference evidence="7" key="1">
    <citation type="submission" date="2013-08" db="EMBL/GenBank/DDBJ databases">
        <authorList>
            <person name="Mendez C."/>
            <person name="Richter M."/>
            <person name="Ferrer M."/>
            <person name="Sanchez J."/>
        </authorList>
    </citation>
    <scope>NUCLEOTIDE SEQUENCE</scope>
</reference>
<evidence type="ECO:0000313" key="7">
    <source>
        <dbReference type="EMBL" id="EQD41880.1"/>
    </source>
</evidence>
<comment type="caution">
    <text evidence="7">The sequence shown here is derived from an EMBL/GenBank/DDBJ whole genome shotgun (WGS) entry which is preliminary data.</text>
</comment>
<keyword evidence="3" id="KW-0548">Nucleotidyltransferase</keyword>
<dbReference type="GO" id="GO:0003887">
    <property type="term" value="F:DNA-directed DNA polymerase activity"/>
    <property type="evidence" value="ECO:0007669"/>
    <property type="project" value="InterPro"/>
</dbReference>
<evidence type="ECO:0000256" key="1">
    <source>
        <dbReference type="ARBA" id="ARBA00022634"/>
    </source>
</evidence>
<evidence type="ECO:0000256" key="4">
    <source>
        <dbReference type="ARBA" id="ARBA00022705"/>
    </source>
</evidence>
<gene>
    <name evidence="7" type="ORF">B1A_16050</name>
</gene>
<dbReference type="AlphaFoldDB" id="T1AIQ9"/>
<dbReference type="Gene3D" id="1.10.150.20">
    <property type="entry name" value="5' to 3' exonuclease, C-terminal subdomain"/>
    <property type="match status" value="1"/>
</dbReference>
<dbReference type="GO" id="GO:0006303">
    <property type="term" value="P:double-strand break repair via nonhomologous end joining"/>
    <property type="evidence" value="ECO:0007669"/>
    <property type="project" value="TreeGrafter"/>
</dbReference>
<dbReference type="InterPro" id="IPR022312">
    <property type="entry name" value="DNA_pol_X"/>
</dbReference>
<dbReference type="SUPFAM" id="SSF81301">
    <property type="entry name" value="Nucleotidyltransferase"/>
    <property type="match status" value="1"/>
</dbReference>
<name>T1AIQ9_9ZZZZ</name>
<dbReference type="Gene3D" id="3.30.460.10">
    <property type="entry name" value="Beta Polymerase, domain 2"/>
    <property type="match status" value="1"/>
</dbReference>
<dbReference type="InterPro" id="IPR043519">
    <property type="entry name" value="NT_sf"/>
</dbReference>
<keyword evidence="1" id="KW-0237">DNA synthesis</keyword>
<dbReference type="Pfam" id="PF14791">
    <property type="entry name" value="DNA_pol_B_thumb"/>
    <property type="match status" value="1"/>
</dbReference>
<dbReference type="InterPro" id="IPR028207">
    <property type="entry name" value="DNA_pol_B_palm_palm"/>
</dbReference>
<feature type="domain" description="DNA polymerase beta palm" evidence="6">
    <location>
        <begin position="58"/>
        <end position="111"/>
    </location>
</feature>
<dbReference type="GO" id="GO:0005634">
    <property type="term" value="C:nucleus"/>
    <property type="evidence" value="ECO:0007669"/>
    <property type="project" value="TreeGrafter"/>
</dbReference>
<dbReference type="InterPro" id="IPR029398">
    <property type="entry name" value="PolB_thumb"/>
</dbReference>
<evidence type="ECO:0000256" key="3">
    <source>
        <dbReference type="ARBA" id="ARBA00022695"/>
    </source>
</evidence>
<keyword evidence="2" id="KW-0808">Transferase</keyword>
<dbReference type="Pfam" id="PF14792">
    <property type="entry name" value="DNA_pol_B_palm"/>
    <property type="match status" value="1"/>
</dbReference>
<evidence type="ECO:0000256" key="2">
    <source>
        <dbReference type="ARBA" id="ARBA00022679"/>
    </source>
</evidence>
<keyword evidence="4" id="KW-0235">DNA replication</keyword>
<dbReference type="InterPro" id="IPR037160">
    <property type="entry name" value="DNA_Pol_thumb_sf"/>
</dbReference>
<evidence type="ECO:0000259" key="6">
    <source>
        <dbReference type="Pfam" id="PF14792"/>
    </source>
</evidence>
<protein>
    <submittedName>
        <fullName evidence="7">Family X DNA polymerase IV</fullName>
    </submittedName>
</protein>
<feature type="non-terminal residue" evidence="7">
    <location>
        <position position="186"/>
    </location>
</feature>
<evidence type="ECO:0000259" key="5">
    <source>
        <dbReference type="Pfam" id="PF14791"/>
    </source>
</evidence>
<dbReference type="EMBL" id="AUZX01011797">
    <property type="protein sequence ID" value="EQD41880.1"/>
    <property type="molecule type" value="Genomic_DNA"/>
</dbReference>
<dbReference type="PANTHER" id="PTHR11276:SF28">
    <property type="entry name" value="DNA POLYMERASE LAMBDA"/>
    <property type="match status" value="1"/>
</dbReference>
<dbReference type="Gene3D" id="3.30.210.10">
    <property type="entry name" value="DNA polymerase, thumb domain"/>
    <property type="match status" value="1"/>
</dbReference>